<dbReference type="InterPro" id="IPR013632">
    <property type="entry name" value="Rad51_C"/>
</dbReference>
<evidence type="ECO:0000256" key="1">
    <source>
        <dbReference type="ARBA" id="ARBA00004123"/>
    </source>
</evidence>
<protein>
    <recommendedName>
        <fullName evidence="7">DNA repair protein RAD51 homolog 3</fullName>
    </recommendedName>
</protein>
<dbReference type="GO" id="GO:0005657">
    <property type="term" value="C:replication fork"/>
    <property type="evidence" value="ECO:0007669"/>
    <property type="project" value="TreeGrafter"/>
</dbReference>
<dbReference type="GO" id="GO:0005524">
    <property type="term" value="F:ATP binding"/>
    <property type="evidence" value="ECO:0007669"/>
    <property type="project" value="UniProtKB-KW"/>
</dbReference>
<evidence type="ECO:0000256" key="2">
    <source>
        <dbReference type="ARBA" id="ARBA00022741"/>
    </source>
</evidence>
<feature type="compositionally biased region" description="Low complexity" evidence="8">
    <location>
        <begin position="330"/>
        <end position="342"/>
    </location>
</feature>
<dbReference type="PANTHER" id="PTHR46239:SF1">
    <property type="entry name" value="DNA REPAIR PROTEIN RAD51 HOMOLOG 3"/>
    <property type="match status" value="1"/>
</dbReference>
<feature type="region of interest" description="Disordered" evidence="8">
    <location>
        <begin position="321"/>
        <end position="349"/>
    </location>
</feature>
<dbReference type="Gene3D" id="3.40.50.300">
    <property type="entry name" value="P-loop containing nucleotide triphosphate hydrolases"/>
    <property type="match status" value="1"/>
</dbReference>
<dbReference type="GO" id="GO:0000400">
    <property type="term" value="F:four-way junction DNA binding"/>
    <property type="evidence" value="ECO:0007669"/>
    <property type="project" value="TreeGrafter"/>
</dbReference>
<accession>A0A163JFZ1</accession>
<dbReference type="GO" id="GO:0140664">
    <property type="term" value="F:ATP-dependent DNA damage sensor activity"/>
    <property type="evidence" value="ECO:0007669"/>
    <property type="project" value="InterPro"/>
</dbReference>
<name>A0A163JFZ1_ABSGL</name>
<keyword evidence="3" id="KW-0227">DNA damage</keyword>
<dbReference type="GO" id="GO:0007131">
    <property type="term" value="P:reciprocal meiotic recombination"/>
    <property type="evidence" value="ECO:0007669"/>
    <property type="project" value="TreeGrafter"/>
</dbReference>
<keyword evidence="2" id="KW-0547">Nucleotide-binding</keyword>
<dbReference type="GO" id="GO:0033063">
    <property type="term" value="C:Rad51B-Rad51C-Rad51D-XRCC2 complex"/>
    <property type="evidence" value="ECO:0007669"/>
    <property type="project" value="TreeGrafter"/>
</dbReference>
<reference evidence="10" key="1">
    <citation type="submission" date="2016-04" db="EMBL/GenBank/DDBJ databases">
        <authorList>
            <person name="Evans L.H."/>
            <person name="Alamgir A."/>
            <person name="Owens N."/>
            <person name="Weber N.D."/>
            <person name="Virtaneva K."/>
            <person name="Barbian K."/>
            <person name="Babar A."/>
            <person name="Rosenke K."/>
        </authorList>
    </citation>
    <scope>NUCLEOTIDE SEQUENCE [LARGE SCALE GENOMIC DNA]</scope>
    <source>
        <strain evidence="10">CBS 101.48</strain>
    </source>
</reference>
<feature type="region of interest" description="Disordered" evidence="8">
    <location>
        <begin position="402"/>
        <end position="453"/>
    </location>
</feature>
<evidence type="ECO:0000256" key="8">
    <source>
        <dbReference type="SAM" id="MobiDB-lite"/>
    </source>
</evidence>
<evidence type="ECO:0000313" key="10">
    <source>
        <dbReference type="EMBL" id="SAL99084.1"/>
    </source>
</evidence>
<gene>
    <name evidence="10" type="primary">ABSGL_04665.1 scaffold 5760</name>
</gene>
<dbReference type="AlphaFoldDB" id="A0A163JFZ1"/>
<evidence type="ECO:0000313" key="11">
    <source>
        <dbReference type="Proteomes" id="UP000078561"/>
    </source>
</evidence>
<organism evidence="10">
    <name type="scientific">Absidia glauca</name>
    <name type="common">Pin mould</name>
    <dbReference type="NCBI Taxonomy" id="4829"/>
    <lineage>
        <taxon>Eukaryota</taxon>
        <taxon>Fungi</taxon>
        <taxon>Fungi incertae sedis</taxon>
        <taxon>Mucoromycota</taxon>
        <taxon>Mucoromycotina</taxon>
        <taxon>Mucoromycetes</taxon>
        <taxon>Mucorales</taxon>
        <taxon>Cunninghamellaceae</taxon>
        <taxon>Absidia</taxon>
    </lineage>
</organism>
<evidence type="ECO:0000256" key="5">
    <source>
        <dbReference type="ARBA" id="ARBA00023204"/>
    </source>
</evidence>
<evidence type="ECO:0000256" key="3">
    <source>
        <dbReference type="ARBA" id="ARBA00022763"/>
    </source>
</evidence>
<evidence type="ECO:0000256" key="7">
    <source>
        <dbReference type="ARBA" id="ARBA00040674"/>
    </source>
</evidence>
<keyword evidence="11" id="KW-1185">Reference proteome</keyword>
<keyword evidence="6" id="KW-0539">Nucleus</keyword>
<dbReference type="STRING" id="4829.A0A163JFZ1"/>
<feature type="compositionally biased region" description="Acidic residues" evidence="8">
    <location>
        <begin position="402"/>
        <end position="412"/>
    </location>
</feature>
<dbReference type="OrthoDB" id="5957327at2759"/>
<sequence length="485" mass="54765">MSLNGLIPDALRKRVEEAGYTSLAELKNKNIIQLTQDIDLSEEEVSTLVSLIHGKDGAATGTSAMNLAQEQRNGITTSCQRLDQLLEPATGIPRCGITELSGAPGSGKTQLCIQLALNVQLPIAEGGLDGECIYIDTVGGLMVERFYQMARANKDLDEAQIQLKLQSIKHFRILELVEMVALVRQLSLILQAQPKIKLLIVDSIAYHLRLNIRENRTRVGLVNFIGQSLVQLANQFDLAIVVTNCISMDRMFNHWRPSLGDSWAQWCTHRLMLTRRRQQRYATVYSAPQQTSRTMAPFCITESGIQDIDMETLERLYQWQEETEPELPPDDASVAPSPAWPSKYDNEDIWDEQGGLTDELLSEIPSYISYDESMVEEEERRVILVQDSQSDHSYIDQLLQQEDQEEEDDEDQTIQPSAEPPTSDYHRHLRRQASPIESGNKRSRHKKDFDGNRVDHAIENLSGDDWGSDNDELWLSIAGMSSPSL</sequence>
<dbReference type="EMBL" id="LT552478">
    <property type="protein sequence ID" value="SAL99084.1"/>
    <property type="molecule type" value="Genomic_DNA"/>
</dbReference>
<dbReference type="InterPro" id="IPR052093">
    <property type="entry name" value="HR_Repair_Mediator"/>
</dbReference>
<dbReference type="SUPFAM" id="SSF52540">
    <property type="entry name" value="P-loop containing nucleoside triphosphate hydrolases"/>
    <property type="match status" value="1"/>
</dbReference>
<dbReference type="Pfam" id="PF08423">
    <property type="entry name" value="Rad51"/>
    <property type="match status" value="1"/>
</dbReference>
<dbReference type="InterPro" id="IPR003593">
    <property type="entry name" value="AAA+_ATPase"/>
</dbReference>
<dbReference type="SMART" id="SM00382">
    <property type="entry name" value="AAA"/>
    <property type="match status" value="1"/>
</dbReference>
<evidence type="ECO:0000256" key="6">
    <source>
        <dbReference type="ARBA" id="ARBA00023242"/>
    </source>
</evidence>
<dbReference type="InterPro" id="IPR027417">
    <property type="entry name" value="P-loop_NTPase"/>
</dbReference>
<dbReference type="InterPro" id="IPR020588">
    <property type="entry name" value="RecA_ATP-bd"/>
</dbReference>
<dbReference type="GO" id="GO:0033065">
    <property type="term" value="C:Rad51C-XRCC3 complex"/>
    <property type="evidence" value="ECO:0007669"/>
    <property type="project" value="TreeGrafter"/>
</dbReference>
<evidence type="ECO:0000256" key="4">
    <source>
        <dbReference type="ARBA" id="ARBA00022840"/>
    </source>
</evidence>
<dbReference type="PANTHER" id="PTHR46239">
    <property type="entry name" value="DNA REPAIR PROTEIN RAD51 HOMOLOG 3 RAD51C"/>
    <property type="match status" value="1"/>
</dbReference>
<dbReference type="Proteomes" id="UP000078561">
    <property type="component" value="Unassembled WGS sequence"/>
</dbReference>
<evidence type="ECO:0000259" key="9">
    <source>
        <dbReference type="PROSITE" id="PS50162"/>
    </source>
</evidence>
<comment type="subcellular location">
    <subcellularLocation>
        <location evidence="1">Nucleus</location>
    </subcellularLocation>
</comment>
<dbReference type="GO" id="GO:0008821">
    <property type="term" value="F:crossover junction DNA endonuclease activity"/>
    <property type="evidence" value="ECO:0007669"/>
    <property type="project" value="TreeGrafter"/>
</dbReference>
<feature type="domain" description="RecA family profile 1" evidence="9">
    <location>
        <begin position="71"/>
        <end position="246"/>
    </location>
</feature>
<dbReference type="InParanoid" id="A0A163JFZ1"/>
<keyword evidence="5" id="KW-0234">DNA repair</keyword>
<dbReference type="GO" id="GO:0000707">
    <property type="term" value="P:meiotic DNA recombinase assembly"/>
    <property type="evidence" value="ECO:0007669"/>
    <property type="project" value="TreeGrafter"/>
</dbReference>
<keyword evidence="4" id="KW-0067">ATP-binding</keyword>
<dbReference type="PROSITE" id="PS50162">
    <property type="entry name" value="RECA_2"/>
    <property type="match status" value="1"/>
</dbReference>
<proteinExistence type="predicted"/>